<feature type="disulfide bond" evidence="11">
    <location>
        <begin position="2485"/>
        <end position="2495"/>
    </location>
</feature>
<evidence type="ECO:0000256" key="10">
    <source>
        <dbReference type="PROSITE-ProRule" id="PRU00076"/>
    </source>
</evidence>
<proteinExistence type="predicted"/>
<feature type="disulfide bond" evidence="11">
    <location>
        <begin position="1989"/>
        <end position="2053"/>
    </location>
</feature>
<feature type="domain" description="SRCR" evidence="15">
    <location>
        <begin position="2643"/>
        <end position="2744"/>
    </location>
</feature>
<feature type="disulfide bond" evidence="11">
    <location>
        <begin position="902"/>
        <end position="912"/>
    </location>
</feature>
<feature type="domain" description="SRCR" evidence="15">
    <location>
        <begin position="2185"/>
        <end position="2286"/>
    </location>
</feature>
<evidence type="ECO:0000256" key="8">
    <source>
        <dbReference type="ARBA" id="ARBA00023170"/>
    </source>
</evidence>
<feature type="disulfide bond" evidence="11">
    <location>
        <begin position="672"/>
        <end position="682"/>
    </location>
</feature>
<dbReference type="PROSITE" id="PS50026">
    <property type="entry name" value="EGF_3"/>
    <property type="match status" value="1"/>
</dbReference>
<feature type="disulfide bond" evidence="11">
    <location>
        <begin position="410"/>
        <end position="471"/>
    </location>
</feature>
<dbReference type="FunFam" id="3.10.250.10:FF:000016">
    <property type="entry name" value="Scavenger receptor cysteine-rich protein type 12"/>
    <property type="match status" value="14"/>
</dbReference>
<evidence type="ECO:0000313" key="19">
    <source>
        <dbReference type="Proteomes" id="UP000007879"/>
    </source>
</evidence>
<reference evidence="18" key="2">
    <citation type="submission" date="2024-06" db="UniProtKB">
        <authorList>
            <consortium name="EnsemblMetazoa"/>
        </authorList>
    </citation>
    <scope>IDENTIFICATION</scope>
</reference>
<feature type="disulfide bond" evidence="10">
    <location>
        <begin position="3566"/>
        <end position="3575"/>
    </location>
</feature>
<feature type="domain" description="AMOP" evidence="16">
    <location>
        <begin position="3081"/>
        <end position="3217"/>
    </location>
</feature>
<comment type="subcellular location">
    <subcellularLocation>
        <location evidence="1">Membrane</location>
        <topology evidence="1">Single-pass membrane protein</topology>
    </subcellularLocation>
</comment>
<feature type="domain" description="SRCR" evidence="15">
    <location>
        <begin position="2534"/>
        <end position="2635"/>
    </location>
</feature>
<dbReference type="Gene3D" id="2.60.40.10">
    <property type="entry name" value="Immunoglobulins"/>
    <property type="match status" value="1"/>
</dbReference>
<feature type="domain" description="SRCR" evidence="15">
    <location>
        <begin position="257"/>
        <end position="358"/>
    </location>
</feature>
<keyword evidence="7 11" id="KW-1015">Disulfide bond</keyword>
<dbReference type="SUPFAM" id="SSF81296">
    <property type="entry name" value="E set domains"/>
    <property type="match status" value="1"/>
</dbReference>
<dbReference type="PROSITE" id="PS50856">
    <property type="entry name" value="AMOP"/>
    <property type="match status" value="1"/>
</dbReference>
<dbReference type="PROSITE" id="PS00022">
    <property type="entry name" value="EGF_1"/>
    <property type="match status" value="2"/>
</dbReference>
<evidence type="ECO:0000256" key="13">
    <source>
        <dbReference type="SAM" id="SignalP"/>
    </source>
</evidence>
<dbReference type="GO" id="GO:0016020">
    <property type="term" value="C:membrane"/>
    <property type="evidence" value="ECO:0007669"/>
    <property type="project" value="UniProtKB-SubCell"/>
</dbReference>
<feature type="domain" description="SRCR" evidence="15">
    <location>
        <begin position="2079"/>
        <end position="2177"/>
    </location>
</feature>
<keyword evidence="4" id="KW-0677">Repeat</keyword>
<feature type="domain" description="SRCR" evidence="15">
    <location>
        <begin position="1964"/>
        <end position="2064"/>
    </location>
</feature>
<protein>
    <recommendedName>
        <fullName evidence="20">Deleted in malignant brain tumors 1 protein</fullName>
    </recommendedName>
</protein>
<feature type="domain" description="EGF-like" evidence="14">
    <location>
        <begin position="3540"/>
        <end position="3576"/>
    </location>
</feature>
<dbReference type="Pfam" id="PF03782">
    <property type="entry name" value="AMOP"/>
    <property type="match status" value="1"/>
</dbReference>
<feature type="disulfide bond" evidence="11">
    <location>
        <begin position="1572"/>
        <end position="1582"/>
    </location>
</feature>
<feature type="domain" description="SRCR" evidence="15">
    <location>
        <begin position="713"/>
        <end position="824"/>
    </location>
</feature>
<feature type="domain" description="SRCR" evidence="15">
    <location>
        <begin position="1619"/>
        <end position="1725"/>
    </location>
</feature>
<feature type="domain" description="SRCR" evidence="15">
    <location>
        <begin position="1852"/>
        <end position="1956"/>
    </location>
</feature>
<feature type="disulfide bond" evidence="11">
    <location>
        <begin position="2376"/>
        <end position="2386"/>
    </location>
</feature>
<feature type="domain" description="VWFD" evidence="17">
    <location>
        <begin position="3230"/>
        <end position="3431"/>
    </location>
</feature>
<feature type="disulfide bond" evidence="11">
    <location>
        <begin position="2828"/>
        <end position="2838"/>
    </location>
</feature>
<feature type="disulfide bond" evidence="11">
    <location>
        <begin position="442"/>
        <end position="452"/>
    </location>
</feature>
<feature type="disulfide bond" evidence="11">
    <location>
        <begin position="2254"/>
        <end position="2264"/>
    </location>
</feature>
<keyword evidence="8" id="KW-0675">Receptor</keyword>
<dbReference type="Pfam" id="PF00094">
    <property type="entry name" value="VWD"/>
    <property type="match status" value="1"/>
</dbReference>
<feature type="disulfide bond" evidence="11">
    <location>
        <begin position="326"/>
        <end position="336"/>
    </location>
</feature>
<feature type="domain" description="SRCR" evidence="15">
    <location>
        <begin position="832"/>
        <end position="933"/>
    </location>
</feature>
<dbReference type="PRINTS" id="PR00258">
    <property type="entry name" value="SPERACTRCPTR"/>
</dbReference>
<feature type="domain" description="SRCR" evidence="15">
    <location>
        <begin position="372"/>
        <end position="472"/>
    </location>
</feature>
<dbReference type="InterPro" id="IPR001846">
    <property type="entry name" value="VWF_type-D"/>
</dbReference>
<feature type="domain" description="SRCR" evidence="15">
    <location>
        <begin position="1501"/>
        <end position="1604"/>
    </location>
</feature>
<feature type="domain" description="SRCR" evidence="15">
    <location>
        <begin position="1056"/>
        <end position="1155"/>
    </location>
</feature>
<dbReference type="InterPro" id="IPR000742">
    <property type="entry name" value="EGF"/>
</dbReference>
<evidence type="ECO:0000256" key="2">
    <source>
        <dbReference type="ARBA" id="ARBA00022692"/>
    </source>
</evidence>
<dbReference type="PROSITE" id="PS00420">
    <property type="entry name" value="SRCR_1"/>
    <property type="match status" value="9"/>
</dbReference>
<feature type="disulfide bond" evidence="11">
    <location>
        <begin position="1644"/>
        <end position="1708"/>
    </location>
</feature>
<dbReference type="EnsemblMetazoa" id="XM_019998085.1">
    <property type="protein sequence ID" value="XP_019853644.1"/>
    <property type="gene ID" value="LOC100635275"/>
</dbReference>
<name>A0AAN0J9E5_AMPQE</name>
<dbReference type="FunFam" id="3.10.250.10:FF:000011">
    <property type="entry name" value="Scavenger receptor class A member 5"/>
    <property type="match status" value="1"/>
</dbReference>
<feature type="domain" description="SRCR" evidence="15">
    <location>
        <begin position="1274"/>
        <end position="1377"/>
    </location>
</feature>
<keyword evidence="3 13" id="KW-0732">Signal</keyword>
<evidence type="ECO:0000256" key="9">
    <source>
        <dbReference type="ARBA" id="ARBA00023180"/>
    </source>
</evidence>
<feature type="disulfide bond" evidence="11">
    <location>
        <begin position="1459"/>
        <end position="1469"/>
    </location>
</feature>
<feature type="disulfide bond" evidence="11">
    <location>
        <begin position="1125"/>
        <end position="1135"/>
    </location>
</feature>
<dbReference type="InterPro" id="IPR001190">
    <property type="entry name" value="SRCR"/>
</dbReference>
<feature type="domain" description="SRCR" evidence="15">
    <location>
        <begin position="1733"/>
        <end position="1837"/>
    </location>
</feature>
<feature type="disulfide bond" evidence="11">
    <location>
        <begin position="96"/>
        <end position="106"/>
    </location>
</feature>
<feature type="disulfide bond" evidence="11">
    <location>
        <begin position="552"/>
        <end position="562"/>
    </location>
</feature>
<feature type="disulfide bond" evidence="11">
    <location>
        <begin position="2002"/>
        <end position="2063"/>
    </location>
</feature>
<keyword evidence="2 12" id="KW-0812">Transmembrane</keyword>
<feature type="domain" description="SRCR" evidence="15">
    <location>
        <begin position="1169"/>
        <end position="1266"/>
    </location>
</feature>
<evidence type="ECO:0000256" key="11">
    <source>
        <dbReference type="PROSITE-ProRule" id="PRU00196"/>
    </source>
</evidence>
<evidence type="ECO:0000256" key="6">
    <source>
        <dbReference type="ARBA" id="ARBA00023136"/>
    </source>
</evidence>
<feature type="disulfide bond" evidence="11">
    <location>
        <begin position="2146"/>
        <end position="2156"/>
    </location>
</feature>
<feature type="disulfide bond" evidence="11">
    <location>
        <begin position="1018"/>
        <end position="1028"/>
    </location>
</feature>
<evidence type="ECO:0000256" key="4">
    <source>
        <dbReference type="ARBA" id="ARBA00022737"/>
    </source>
</evidence>
<feature type="domain" description="SRCR" evidence="15">
    <location>
        <begin position="142"/>
        <end position="249"/>
    </location>
</feature>
<feature type="disulfide bond" evidence="11">
    <location>
        <begin position="793"/>
        <end position="803"/>
    </location>
</feature>
<dbReference type="SUPFAM" id="SSF56487">
    <property type="entry name" value="SRCR-like"/>
    <property type="match status" value="25"/>
</dbReference>
<feature type="domain" description="SRCR" evidence="15">
    <location>
        <begin position="2305"/>
        <end position="2408"/>
    </location>
</feature>
<dbReference type="GeneID" id="100635275"/>
<dbReference type="Proteomes" id="UP000007879">
    <property type="component" value="Unassembled WGS sequence"/>
</dbReference>
<feature type="disulfide bond" evidence="11">
    <location>
        <begin position="52"/>
        <end position="116"/>
    </location>
</feature>
<dbReference type="Gene3D" id="2.10.25.10">
    <property type="entry name" value="Laminin"/>
    <property type="match status" value="2"/>
</dbReference>
<feature type="domain" description="SRCR" evidence="15">
    <location>
        <begin position="947"/>
        <end position="1049"/>
    </location>
</feature>
<feature type="disulfide bond" evidence="11">
    <location>
        <begin position="2604"/>
        <end position="2614"/>
    </location>
</feature>
<evidence type="ECO:0000259" key="14">
    <source>
        <dbReference type="PROSITE" id="PS50026"/>
    </source>
</evidence>
<keyword evidence="10" id="KW-0245">EGF-like domain</keyword>
<feature type="disulfide bond" evidence="11">
    <location>
        <begin position="1691"/>
        <end position="1701"/>
    </location>
</feature>
<evidence type="ECO:0000256" key="1">
    <source>
        <dbReference type="ARBA" id="ARBA00004167"/>
    </source>
</evidence>
<evidence type="ECO:0000313" key="18">
    <source>
        <dbReference type="EnsemblMetazoa" id="XP_019853644.1"/>
    </source>
</evidence>
<keyword evidence="5 12" id="KW-1133">Transmembrane helix</keyword>
<feature type="disulfide bond" evidence="11">
    <location>
        <begin position="2033"/>
        <end position="2043"/>
    </location>
</feature>
<dbReference type="RefSeq" id="XP_019853644.1">
    <property type="nucleotide sequence ID" value="XM_019998085.1"/>
</dbReference>
<dbReference type="Pfam" id="PF00530">
    <property type="entry name" value="SRCR"/>
    <property type="match status" value="24"/>
</dbReference>
<dbReference type="InterPro" id="IPR005533">
    <property type="entry name" value="AMOP_dom"/>
</dbReference>
<feature type="domain" description="SRCR" evidence="15">
    <location>
        <begin position="1391"/>
        <end position="1494"/>
    </location>
</feature>
<feature type="chain" id="PRO_5042922751" description="Deleted in malignant brain tumors 1 protein" evidence="13">
    <location>
        <begin position="21"/>
        <end position="3867"/>
    </location>
</feature>
<evidence type="ECO:0000256" key="5">
    <source>
        <dbReference type="ARBA" id="ARBA00022989"/>
    </source>
</evidence>
<evidence type="ECO:0000256" key="12">
    <source>
        <dbReference type="SAM" id="Phobius"/>
    </source>
</evidence>
<sequence length="3867" mass="424001">MALVLITAASFFIFLSPAQSCQHGRVHLTTRYHSQYYGVVQVCLDGYWHSICTDFWDNQDATVVCRQLGFSPYGAIGPVASYQSSSVSKYITDLNCTGSETSILDCPYNGLVNHTCEYNTRYANVYCQAANIPESNCTDGEVRLIGGSTYYEGRVEVCVNKAWGTVCGYGNGWGKEEARIVCSQVGGMKFAASYDLVEGIGFSRGSGPILMGFLNCNGLEANLTLCAQQYFFTQYYCTNHYYDVGLICQAPCEEGEIRLKDGASAASGRIELCHEGTWGTICSDFWDNTDASVLCKQMGYSPYGAIVLHNYYFEREWPHHIIDINCTGAEDNLRNCSQNLLVETYTCSPDHDAAVSCQGSSFPRASCTEGDIRLVAGTTRYEGRIEVCINNGWGGVCSPGWGAFDTRVVCRQLGHMELGSVAYVLSEFGKATVPAFLSDVSCSGRESRLIKCPYDSYTALTCTGSQAGVKCEASCENGTLRLYSEDGSYYRRYGRVQICINNTWGTVCDQYWDDDDASVVCRMLGYSPYGASALRGLYLEGNWDHLIYDLNCTGQEGSIWNCPMNGNKAELLRICTGYHDASVICQQLTTDVRDSDCSNGALRLADGPSVNEGRVEVCYNGVWGSICDSSWTAIEANIVCKTLGHQKYGAENYKNSHYGPGERPMHIYNLDCQSYHTNFTSCRINRFPYYYTGCNRYHEVGVKCDPLCVHGSVQLYHGLSKRYSTVRVCVNGTWNKVCGRENSVVDNNLARVVCSQAGYSPYGAMSSVGLWNNSYSLGFTDRRFPTLIPGIDCQGDETLLSSCTFAPLSDLSHCSLEVVELSCIEKCSTGAVRIREGGDYSGHVQVCIGGVWGSICSNDYWNNDDASVLCRQLGFSPYGAIAIHESRTYDTRDPTFYEGLNCRGNETHIFDCPVVQSASVCPFTWEDANIICPVHGSQYSNCTDGQIKLVGGATEYEGTVHMCLNNAWGTVCDRYGFGYEEAQTVCNALGHTTPDAVVYHSAHFGVGSGPILLSYIRCSSPQLSLLHCNQNPEYNKQCTHHNDAGVKCSYCKDGSLRLLGGNTPLTGRVEVCMGGSWGTICDEYWDTNDARVACRQLGYSTEGAVAGTGSYTENVKRTHISDLHCTGNEDTLFDCSHNVINNNCGTYNDAYVTCTASSFSSDNCTETSLRLVGGKTSNEGRVEICYEGVWGSICPNYWKDDNARVACKQLGYTTTGATVSRLFGHSVRPVHYSYFTCSGNENKLIDCRHYISSSCSHSYHAAIICEAPCIDGSTRLRGSSRYGSSGRIEVCLNGTWGTVCSDGFDNNDASVVCRRLGYSPFGALTKRDVYSEIVLSHNIYNVNCTGNEDSIMNCTYNTKPNNESTCRSNDDAVVICQDLGLQYSNCTDYEVKLINGSSPNEGTLQICLNNAWGTVCNKQLNTKDAGVICHQLGYPAEGTLVYTALFTATDTLLVADVHCDSNEERLSECSIEVYYKDSSLLCDVAVDSAGIKCHYCVEGDMRLIPSAGYHKGVGLLEVCINGTWGTICSDFFDDDDAMVACRHLGYSPLGALFMGNVSSRIERPFHVIDVNCTGEEVSIWDCSMNSLLKQYTCNETNNAAVSCLKTDEVEYNNCSDGQIRLSGGSSPLEGRLEVCYGRTWFGVCGELYNSFGKPQSICRLLGYSDKDSEGYTDSFLDLPLLPLFPFKFTGCPLTAVTLLDCDKTPLSCNIDYTFSNHIYTGAKCKNYCRRGDVRLTGSLYDTVGQVEVCINGTSWGTICSDQWKDTDTSVVCRHLGYTPYGAISLPPGIYFSYNYELPVVISRLNCTGSESNVLDCHYTIATTQTCDHTNDAAIICQYNNVTVDTSCGNGDVRLVGGANELEGRVEVCYNKMWGSVCHQGWQTSDANIVCKQLHFQPVGSVVFIRSYYGHGIGPNLLSSLSCTGGGKEESLLECSFDHLYALLDCGDGSVAGTACLETCSNGEVKLSGSTNPLTGRIEFCSKYIWTSICSIHWSYDDAQVACRNLGHSPFGALPTFDCFTEGQLSFGITYTNCTGSELHIDNCTHTNPSLHDCNTHKDAGVICQGLGSVVRADCTNGDVRLVGGSGPHEGRVEVCINEAWGSICTNEWDDKDADVVCKQLGYLPLGARVRSFGPGSGPILLTNVKCNGTESKLIQCHISFCSMDGCTHAYDAGITCEIPCTNGDIRLNDDSTGLRGRVEVCINMSWYTICHHGWTSKEASVVCHQLGHSRYGAVWGSNLFVNYEWPMSLFNLNCTGYESTIWDCSYNTTDDTGFCQQNSDASVFCMSLLIAEGSSLPSNCSDGDIRLIGGRNKSEGNVQMCYYKAWSSICSHGWGTTPANVICRELGYQSYGSTYYINNHFNVSLSPSFVYGTVLCYGDEKRLHECPRNGLSSLLSCTDRDIAGVQCEGVCTDGKVRLSSPSSELIGRVDVCVNGTWSTICDDHWSDVDAAVICRQLGHSVYGSMAAYGVLVYDDLSMSAHDVNCTGNEDTIFQCLLHLSPKETSYTQCSSQWPAGIICQTADTLYANCSHGEVRLVDGPSPVEGRVEVCIHNTWGTVCDSGWDTMDANVICHQLGHQKYGAEPVYWSAYGKGSYPLSLSGLACNGEESNLLKCSRNYYSLLLSCNGEAAGAKCERLCDELSVRIIGTPYANMGRVDLCRNRIWHRVCSFPHEAGSVVCRQLGYSPHGVVVIKERFSAPLIPSYRANIYCPSHKNISSMEECEFAEAGDVQACIGDTDYGVICQGADTVYSNCSHGEVRLTDGRTLTQGRIEICIDGVWGTVCDRGWDAIDANIVCAQLGLYPSGARPRYGAFYDQGLGPIFLSGLKCTGTESNLLNCSRDVLDAEYCRHYEDAGVACQGSYPVIPGRRFGSIFGGELLFVSGPIFELNDITKCQFGTLATDGVYLTETQCLCVVPPAHDIGLTDLRITIKRSEATLSGITQYRYISPFVSDFEDPFNTTTEEFALGVGETFSISWNPLDMTEGLVPVNDVTISIAMILFDSGRSEWEEETILATNIPNAQSQKTLTIPDYPEIGALSIRLVQIRLSVSVNPQSSVPPPLAAVINRVTKSVLRYVVRKIERDTSKRLACERWYNYDDGAESLPRRLPPCPCTLLQMMSDSRYRKETPFQFTVSRVFFKKSKAASCFRERSIGSYSSSQQCCYDDRGRLLTGIGGGRMYRVYPNDWVSIIGHLRFDVTPFYLCCSGFFKACNRYYTKRPNDNCMDWPDRTSIGRVFGDPHLVSLDGHKFTFNGHGEFILLQSLDHSDLMLQARMVEPEQTNRTGFDFEDEGGTVITAVVVRHAYSDTVQFELFNHKLITLVNGDEINFNELGEQEFRNVTLTSIDNTTASAELNTGITITVKEIDVLLEASIIVTDTYYDKTEGLLGSYNTDTSDDLLPRNSSVPLLLNATLREIHYKFGLTWMIHDPRYSIFTYGSNGGWHTFYKPDFVPLFEVEFRNQEFEEEAQEACGEDQYCLFDAAATNNIAIGIATKETEEEQRTIEEAFIPTVCEPSCEYGACVRNDTCYCSNGYDGEFCEIPVYEDCEDNLCLNDAPCYIHAGDYFCNCTDGFSGPFCGIGNETQFLISSRVASSFIYSTSSLYYTSSVIESSSSILNLPSVVPSSEKLLSSSSPFNIEPSISDSLLLVSQSSEINTHILSSSTHQYNTQASHLSSSEFFFSSLSSLSTLTSSAVTVSLSSLPSSTGRVSLSSLPSSTGRVPLSSLPSSTMRVSLSSLPSSTGRVSFSSLPSSTGRVSLSYLPSSTGRVSLSSLPSSTGRVSIPSLPSSVELLPTGISGSGTSYIVYITVSVACFCSLLTLIVLVIAVVILARINKKYKKDMYQVSNAVYLEPEEKVTQKDCQITDESVM</sequence>
<keyword evidence="19" id="KW-1185">Reference proteome</keyword>
<feature type="disulfide bond" evidence="11">
    <location>
        <begin position="1237"/>
        <end position="1247"/>
    </location>
</feature>
<feature type="signal peptide" evidence="13">
    <location>
        <begin position="1"/>
        <end position="20"/>
    </location>
</feature>
<feature type="domain" description="SRCR" evidence="15">
    <location>
        <begin position="26"/>
        <end position="128"/>
    </location>
</feature>
<dbReference type="Gene3D" id="3.10.250.10">
    <property type="entry name" value="SRCR-like domain"/>
    <property type="match status" value="25"/>
</dbReference>
<dbReference type="KEGG" id="aqu:100635275"/>
<dbReference type="Pfam" id="PF23263">
    <property type="entry name" value="C8-3_MUC4"/>
    <property type="match status" value="1"/>
</dbReference>
<evidence type="ECO:0000256" key="3">
    <source>
        <dbReference type="ARBA" id="ARBA00022729"/>
    </source>
</evidence>
<comment type="caution">
    <text evidence="11">Lacks conserved residue(s) required for the propagation of feature annotation.</text>
</comment>
<feature type="domain" description="SRCR" evidence="15">
    <location>
        <begin position="2416"/>
        <end position="2520"/>
    </location>
</feature>
<dbReference type="SMART" id="SM00181">
    <property type="entry name" value="EGF"/>
    <property type="match status" value="2"/>
</dbReference>
<evidence type="ECO:0000259" key="16">
    <source>
        <dbReference type="PROSITE" id="PS50856"/>
    </source>
</evidence>
<dbReference type="FunFam" id="3.10.250.10:FF:000001">
    <property type="entry name" value="Lysyl oxidase 4 isoform X1"/>
    <property type="match status" value="1"/>
</dbReference>
<feature type="transmembrane region" description="Helical" evidence="12">
    <location>
        <begin position="3801"/>
        <end position="3829"/>
    </location>
</feature>
<reference evidence="19" key="1">
    <citation type="journal article" date="2010" name="Nature">
        <title>The Amphimedon queenslandica genome and the evolution of animal complexity.</title>
        <authorList>
            <person name="Srivastava M."/>
            <person name="Simakov O."/>
            <person name="Chapman J."/>
            <person name="Fahey B."/>
            <person name="Gauthier M.E."/>
            <person name="Mitros T."/>
            <person name="Richards G.S."/>
            <person name="Conaco C."/>
            <person name="Dacre M."/>
            <person name="Hellsten U."/>
            <person name="Larroux C."/>
            <person name="Putnam N.H."/>
            <person name="Stanke M."/>
            <person name="Adamska M."/>
            <person name="Darling A."/>
            <person name="Degnan S.M."/>
            <person name="Oakley T.H."/>
            <person name="Plachetzki D.C."/>
            <person name="Zhai Y."/>
            <person name="Adamski M."/>
            <person name="Calcino A."/>
            <person name="Cummins S.F."/>
            <person name="Goodstein D.M."/>
            <person name="Harris C."/>
            <person name="Jackson D.J."/>
            <person name="Leys S.P."/>
            <person name="Shu S."/>
            <person name="Woodcroft B.J."/>
            <person name="Vervoort M."/>
            <person name="Kosik K.S."/>
            <person name="Manning G."/>
            <person name="Degnan B.M."/>
            <person name="Rokhsar D.S."/>
        </authorList>
    </citation>
    <scope>NUCLEOTIDE SEQUENCE [LARGE SCALE GENOMIC DNA]</scope>
</reference>
<evidence type="ECO:0000256" key="7">
    <source>
        <dbReference type="ARBA" id="ARBA00023157"/>
    </source>
</evidence>
<evidence type="ECO:0000259" key="17">
    <source>
        <dbReference type="PROSITE" id="PS51233"/>
    </source>
</evidence>
<dbReference type="PROSITE" id="PS50287">
    <property type="entry name" value="SRCR_2"/>
    <property type="match status" value="25"/>
</dbReference>
<accession>A0AAN0J9E5</accession>
<dbReference type="PANTHER" id="PTHR19331">
    <property type="entry name" value="SCAVENGER RECEPTOR DOMAIN-CONTAINING"/>
    <property type="match status" value="1"/>
</dbReference>
<dbReference type="SMART" id="SM00216">
    <property type="entry name" value="VWD"/>
    <property type="match status" value="1"/>
</dbReference>
<feature type="domain" description="SRCR" evidence="15">
    <location>
        <begin position="480"/>
        <end position="586"/>
    </location>
</feature>
<feature type="disulfide bond" evidence="11">
    <location>
        <begin position="1344"/>
        <end position="1354"/>
    </location>
</feature>
<keyword evidence="6 12" id="KW-0472">Membrane</keyword>
<dbReference type="InterPro" id="IPR013783">
    <property type="entry name" value="Ig-like_fold"/>
</dbReference>
<feature type="domain" description="SRCR" evidence="15">
    <location>
        <begin position="602"/>
        <end position="705"/>
    </location>
</feature>
<dbReference type="PROSITE" id="PS51233">
    <property type="entry name" value="VWFD"/>
    <property type="match status" value="1"/>
</dbReference>
<feature type="disulfide bond" evidence="11">
    <location>
        <begin position="1806"/>
        <end position="1816"/>
    </location>
</feature>
<feature type="disulfide bond" evidence="11">
    <location>
        <begin position="216"/>
        <end position="226"/>
    </location>
</feature>
<dbReference type="InterPro" id="IPR014756">
    <property type="entry name" value="Ig_E-set"/>
</dbReference>
<dbReference type="SMART" id="SM00723">
    <property type="entry name" value="AMOP"/>
    <property type="match status" value="1"/>
</dbReference>
<dbReference type="PROSITE" id="PS01186">
    <property type="entry name" value="EGF_2"/>
    <property type="match status" value="2"/>
</dbReference>
<dbReference type="PANTHER" id="PTHR19331:SF465">
    <property type="entry name" value="EGG PEPTIDE SPERACT RECEPTOR"/>
    <property type="match status" value="1"/>
</dbReference>
<evidence type="ECO:0000259" key="15">
    <source>
        <dbReference type="PROSITE" id="PS50287"/>
    </source>
</evidence>
<keyword evidence="9" id="KW-0325">Glycoprotein</keyword>
<organism evidence="18 19">
    <name type="scientific">Amphimedon queenslandica</name>
    <name type="common">Sponge</name>
    <dbReference type="NCBI Taxonomy" id="400682"/>
    <lineage>
        <taxon>Eukaryota</taxon>
        <taxon>Metazoa</taxon>
        <taxon>Porifera</taxon>
        <taxon>Demospongiae</taxon>
        <taxon>Heteroscleromorpha</taxon>
        <taxon>Haplosclerida</taxon>
        <taxon>Niphatidae</taxon>
        <taxon>Amphimedon</taxon>
    </lineage>
</organism>
<feature type="domain" description="SRCR" evidence="15">
    <location>
        <begin position="2758"/>
        <end position="2859"/>
    </location>
</feature>
<dbReference type="InterPro" id="IPR056619">
    <property type="entry name" value="C8-3_MUC4"/>
</dbReference>
<dbReference type="SUPFAM" id="SSF57196">
    <property type="entry name" value="EGF/Laminin"/>
    <property type="match status" value="1"/>
</dbReference>
<dbReference type="FunFam" id="3.10.250.10:FF:000007">
    <property type="entry name" value="Soluble scavenger receptor cysteine-rich domain-containing protein SSC5D"/>
    <property type="match status" value="6"/>
</dbReference>
<dbReference type="SMART" id="SM00202">
    <property type="entry name" value="SR"/>
    <property type="match status" value="25"/>
</dbReference>
<evidence type="ECO:0008006" key="20">
    <source>
        <dbReference type="Google" id="ProtNLM"/>
    </source>
</evidence>
<dbReference type="InterPro" id="IPR036772">
    <property type="entry name" value="SRCR-like_dom_sf"/>
</dbReference>